<accession>A0ABX0F9I6</accession>
<dbReference type="InterPro" id="IPR050832">
    <property type="entry name" value="Bact_Acetyltransf"/>
</dbReference>
<dbReference type="PANTHER" id="PTHR43877">
    <property type="entry name" value="AMINOALKYLPHOSPHONATE N-ACETYLTRANSFERASE-RELATED-RELATED"/>
    <property type="match status" value="1"/>
</dbReference>
<keyword evidence="2" id="KW-0012">Acyltransferase</keyword>
<evidence type="ECO:0000313" key="5">
    <source>
        <dbReference type="Proteomes" id="UP000800303"/>
    </source>
</evidence>
<comment type="caution">
    <text evidence="4">The sequence shown here is derived from an EMBL/GenBank/DDBJ whole genome shotgun (WGS) entry which is preliminary data.</text>
</comment>
<dbReference type="CDD" id="cd04301">
    <property type="entry name" value="NAT_SF"/>
    <property type="match status" value="1"/>
</dbReference>
<keyword evidence="1" id="KW-0808">Transferase</keyword>
<evidence type="ECO:0000256" key="2">
    <source>
        <dbReference type="ARBA" id="ARBA00023315"/>
    </source>
</evidence>
<sequence>MQNPQTQSPPIEIRELAPEDAAALAQIDRSEQIESICRIENGREVWTATGHECPSWNEEQLAELQSRFRRELEAGGAAFGAYDGERLAGFGVLGHRWIGPRADTLQVDLMYVSRPYRRIGIGSRLMGVLSEEAAARGAAALYISSTETSSAVGFYRSFGSVNTDRPDPELFALEPLDIHMVRPLKPHSPLKGSARNVRHEP</sequence>
<reference evidence="4 5" key="1">
    <citation type="submission" date="2020-01" db="EMBL/GenBank/DDBJ databases">
        <title>Polyphasic characterisation and genomic insights into a novel alkali tolerant bacterium VR-M41.</title>
        <authorList>
            <person name="Vemuluri V.R."/>
        </authorList>
    </citation>
    <scope>NUCLEOTIDE SEQUENCE [LARGE SCALE GENOMIC DNA]</scope>
    <source>
        <strain evidence="4 5">VR-M41</strain>
    </source>
</reference>
<keyword evidence="5" id="KW-1185">Reference proteome</keyword>
<dbReference type="Gene3D" id="3.40.630.30">
    <property type="match status" value="1"/>
</dbReference>
<protein>
    <submittedName>
        <fullName evidence="4">GNAT family N-acetyltransferase</fullName>
    </submittedName>
</protein>
<name>A0ABX0F9I6_9BACL</name>
<dbReference type="EMBL" id="JAAFGS010000005">
    <property type="protein sequence ID" value="NGZ76684.1"/>
    <property type="molecule type" value="Genomic_DNA"/>
</dbReference>
<evidence type="ECO:0000313" key="4">
    <source>
        <dbReference type="EMBL" id="NGZ76684.1"/>
    </source>
</evidence>
<dbReference type="InterPro" id="IPR000182">
    <property type="entry name" value="GNAT_dom"/>
</dbReference>
<dbReference type="RefSeq" id="WP_166275777.1">
    <property type="nucleotide sequence ID" value="NZ_JAAFGS010000005.1"/>
</dbReference>
<dbReference type="InterPro" id="IPR016181">
    <property type="entry name" value="Acyl_CoA_acyltransferase"/>
</dbReference>
<feature type="domain" description="N-acetyltransferase" evidence="3">
    <location>
        <begin position="11"/>
        <end position="185"/>
    </location>
</feature>
<dbReference type="PROSITE" id="PS51186">
    <property type="entry name" value="GNAT"/>
    <property type="match status" value="1"/>
</dbReference>
<dbReference type="Proteomes" id="UP000800303">
    <property type="component" value="Unassembled WGS sequence"/>
</dbReference>
<proteinExistence type="predicted"/>
<gene>
    <name evidence="4" type="ORF">GYN08_15270</name>
</gene>
<evidence type="ECO:0000259" key="3">
    <source>
        <dbReference type="PROSITE" id="PS51186"/>
    </source>
</evidence>
<dbReference type="SUPFAM" id="SSF55729">
    <property type="entry name" value="Acyl-CoA N-acyltransferases (Nat)"/>
    <property type="match status" value="1"/>
</dbReference>
<evidence type="ECO:0000256" key="1">
    <source>
        <dbReference type="ARBA" id="ARBA00022679"/>
    </source>
</evidence>
<organism evidence="4 5">
    <name type="scientific">Saccharibacillus alkalitolerans</name>
    <dbReference type="NCBI Taxonomy" id="2705290"/>
    <lineage>
        <taxon>Bacteria</taxon>
        <taxon>Bacillati</taxon>
        <taxon>Bacillota</taxon>
        <taxon>Bacilli</taxon>
        <taxon>Bacillales</taxon>
        <taxon>Paenibacillaceae</taxon>
        <taxon>Saccharibacillus</taxon>
    </lineage>
</organism>
<dbReference type="Pfam" id="PF00583">
    <property type="entry name" value="Acetyltransf_1"/>
    <property type="match status" value="1"/>
</dbReference>